<protein>
    <submittedName>
        <fullName evidence="4">GLOBIN domain-containing protein</fullName>
    </submittedName>
</protein>
<dbReference type="WBParaSite" id="TCNE_0001249101-mRNA-1">
    <property type="protein sequence ID" value="TCNE_0001249101-mRNA-1"/>
    <property type="gene ID" value="TCNE_0001249101"/>
</dbReference>
<reference evidence="4" key="1">
    <citation type="submission" date="2016-06" db="UniProtKB">
        <authorList>
            <consortium name="WormBaseParasite"/>
        </authorList>
    </citation>
    <scope>IDENTIFICATION</scope>
</reference>
<dbReference type="GO" id="GO:0019825">
    <property type="term" value="F:oxygen binding"/>
    <property type="evidence" value="ECO:0007669"/>
    <property type="project" value="InterPro"/>
</dbReference>
<evidence type="ECO:0000256" key="1">
    <source>
        <dbReference type="SAM" id="MobiDB-lite"/>
    </source>
</evidence>
<dbReference type="Proteomes" id="UP000050794">
    <property type="component" value="Unassembled WGS sequence"/>
</dbReference>
<evidence type="ECO:0000313" key="2">
    <source>
        <dbReference type="EMBL" id="VDM43812.1"/>
    </source>
</evidence>
<feature type="region of interest" description="Disordered" evidence="1">
    <location>
        <begin position="190"/>
        <end position="214"/>
    </location>
</feature>
<name>A0A183UVH1_TOXCA</name>
<dbReference type="Gene3D" id="1.10.490.10">
    <property type="entry name" value="Globins"/>
    <property type="match status" value="1"/>
</dbReference>
<evidence type="ECO:0000313" key="4">
    <source>
        <dbReference type="WBParaSite" id="TCNE_0001249101-mRNA-1"/>
    </source>
</evidence>
<dbReference type="EMBL" id="UYWY01021289">
    <property type="protein sequence ID" value="VDM43812.1"/>
    <property type="molecule type" value="Genomic_DNA"/>
</dbReference>
<dbReference type="GO" id="GO:0020037">
    <property type="term" value="F:heme binding"/>
    <property type="evidence" value="ECO:0007669"/>
    <property type="project" value="InterPro"/>
</dbReference>
<dbReference type="AlphaFoldDB" id="A0A183UVH1"/>
<dbReference type="InterPro" id="IPR012292">
    <property type="entry name" value="Globin/Proto"/>
</dbReference>
<feature type="compositionally biased region" description="Polar residues" evidence="1">
    <location>
        <begin position="193"/>
        <end position="205"/>
    </location>
</feature>
<sequence>MPLRLLRRKTNAKLASKEDGLSNDHPNTADLFHMRQIFTALPHIRNIPSDVFTTDLINEFRASSSSDLGADLVARLLNDKRSQFRTLLERRATCDIPMEEDQPFTVAIVKNSYPRAAAIGDGMVSFLHKLILTMKNPTQSQDELTDMCKELGARHYKMKVWFLAENWLSIKRCTTDCILERDRSSKARFLRRSQGSSQMTKLNNESSEKKRRKERPEEKAWFKVLQFVIRNMKQGFLEVSLSDSHTSVAIFLLL</sequence>
<reference evidence="2 3" key="2">
    <citation type="submission" date="2018-11" db="EMBL/GenBank/DDBJ databases">
        <authorList>
            <consortium name="Pathogen Informatics"/>
        </authorList>
    </citation>
    <scope>NUCLEOTIDE SEQUENCE [LARGE SCALE GENOMIC DNA]</scope>
</reference>
<proteinExistence type="predicted"/>
<keyword evidence="3" id="KW-1185">Reference proteome</keyword>
<gene>
    <name evidence="2" type="ORF">TCNE_LOCUS12491</name>
</gene>
<organism evidence="3 4">
    <name type="scientific">Toxocara canis</name>
    <name type="common">Canine roundworm</name>
    <dbReference type="NCBI Taxonomy" id="6265"/>
    <lineage>
        <taxon>Eukaryota</taxon>
        <taxon>Metazoa</taxon>
        <taxon>Ecdysozoa</taxon>
        <taxon>Nematoda</taxon>
        <taxon>Chromadorea</taxon>
        <taxon>Rhabditida</taxon>
        <taxon>Spirurina</taxon>
        <taxon>Ascaridomorpha</taxon>
        <taxon>Ascaridoidea</taxon>
        <taxon>Toxocaridae</taxon>
        <taxon>Toxocara</taxon>
    </lineage>
</organism>
<accession>A0A183UVH1</accession>
<evidence type="ECO:0000313" key="3">
    <source>
        <dbReference type="Proteomes" id="UP000050794"/>
    </source>
</evidence>